<proteinExistence type="predicted"/>
<dbReference type="AlphaFoldDB" id="A0A3A9K9E2"/>
<gene>
    <name evidence="1" type="ORF">CR203_03520</name>
</gene>
<name>A0A3A9K9E2_9BACI</name>
<reference evidence="1 2" key="1">
    <citation type="submission" date="2017-10" db="EMBL/GenBank/DDBJ databases">
        <title>Bacillus sp. nov., a halophilic bacterium isolated from a Keqin Lake.</title>
        <authorList>
            <person name="Wang H."/>
        </authorList>
    </citation>
    <scope>NUCLEOTIDE SEQUENCE [LARGE SCALE GENOMIC DNA]</scope>
    <source>
        <strain evidence="1 2">KCTC 13187</strain>
    </source>
</reference>
<protein>
    <submittedName>
        <fullName evidence="1">Uncharacterized protein</fullName>
    </submittedName>
</protein>
<comment type="caution">
    <text evidence="1">The sequence shown here is derived from an EMBL/GenBank/DDBJ whole genome shotgun (WGS) entry which is preliminary data.</text>
</comment>
<evidence type="ECO:0000313" key="1">
    <source>
        <dbReference type="EMBL" id="RKL69117.1"/>
    </source>
</evidence>
<dbReference type="RefSeq" id="WP_110936243.1">
    <property type="nucleotide sequence ID" value="NZ_PDOE01000001.1"/>
</dbReference>
<dbReference type="EMBL" id="PDOE01000001">
    <property type="protein sequence ID" value="RKL69117.1"/>
    <property type="molecule type" value="Genomic_DNA"/>
</dbReference>
<accession>A0A3A9K9E2</accession>
<sequence>MPDTSEEEKNRVLNVARKNLRREFALKPLYTLFDIFGPGYIFNGKGSYQKQSMAYRYTISQNLSTGRLLTATGKTPLIIHKNVIAI</sequence>
<keyword evidence="2" id="KW-1185">Reference proteome</keyword>
<evidence type="ECO:0000313" key="2">
    <source>
        <dbReference type="Proteomes" id="UP000281498"/>
    </source>
</evidence>
<dbReference type="Proteomes" id="UP000281498">
    <property type="component" value="Unassembled WGS sequence"/>
</dbReference>
<organism evidence="1 2">
    <name type="scientific">Salipaludibacillus neizhouensis</name>
    <dbReference type="NCBI Taxonomy" id="885475"/>
    <lineage>
        <taxon>Bacteria</taxon>
        <taxon>Bacillati</taxon>
        <taxon>Bacillota</taxon>
        <taxon>Bacilli</taxon>
        <taxon>Bacillales</taxon>
        <taxon>Bacillaceae</taxon>
    </lineage>
</organism>